<keyword evidence="3" id="KW-0720">Serine protease</keyword>
<evidence type="ECO:0000256" key="3">
    <source>
        <dbReference type="ARBA" id="ARBA00022825"/>
    </source>
</evidence>
<keyword evidence="6" id="KW-1185">Reference proteome</keyword>
<dbReference type="InterPro" id="IPR046449">
    <property type="entry name" value="DEGP_PDZ_sf"/>
</dbReference>
<dbReference type="Gene3D" id="2.40.10.120">
    <property type="match status" value="1"/>
</dbReference>
<dbReference type="SUPFAM" id="SSF50494">
    <property type="entry name" value="Trypsin-like serine proteases"/>
    <property type="match status" value="1"/>
</dbReference>
<dbReference type="HOGENOM" id="CLU_544835_0_0_7"/>
<dbReference type="GO" id="GO:0006508">
    <property type="term" value="P:proteolysis"/>
    <property type="evidence" value="ECO:0007669"/>
    <property type="project" value="UniProtKB-KW"/>
</dbReference>
<accession>I4C863</accession>
<feature type="domain" description="Protease Do-like PDZ" evidence="4">
    <location>
        <begin position="364"/>
        <end position="490"/>
    </location>
</feature>
<name>I4C863_DESTA</name>
<dbReference type="InterPro" id="IPR001940">
    <property type="entry name" value="Peptidase_S1C"/>
</dbReference>
<evidence type="ECO:0000259" key="4">
    <source>
        <dbReference type="Pfam" id="PF17815"/>
    </source>
</evidence>
<dbReference type="eggNOG" id="COG0265">
    <property type="taxonomic scope" value="Bacteria"/>
</dbReference>
<evidence type="ECO:0000313" key="6">
    <source>
        <dbReference type="Proteomes" id="UP000006055"/>
    </source>
</evidence>
<evidence type="ECO:0000256" key="2">
    <source>
        <dbReference type="ARBA" id="ARBA00022801"/>
    </source>
</evidence>
<dbReference type="Gene3D" id="2.30.42.10">
    <property type="match status" value="1"/>
</dbReference>
<protein>
    <submittedName>
        <fullName evidence="5">Trypsin-like serine protease with C-terminal PDZ domain</fullName>
    </submittedName>
</protein>
<dbReference type="PRINTS" id="PR00834">
    <property type="entry name" value="PROTEASES2C"/>
</dbReference>
<dbReference type="KEGG" id="dti:Desti_3092"/>
<dbReference type="Pfam" id="PF17815">
    <property type="entry name" value="PDZ_3"/>
    <property type="match status" value="1"/>
</dbReference>
<dbReference type="Gene3D" id="3.20.190.20">
    <property type="match status" value="1"/>
</dbReference>
<dbReference type="EMBL" id="CP003360">
    <property type="protein sequence ID" value="AFM25754.1"/>
    <property type="molecule type" value="Genomic_DNA"/>
</dbReference>
<evidence type="ECO:0000313" key="5">
    <source>
        <dbReference type="EMBL" id="AFM25754.1"/>
    </source>
</evidence>
<reference evidence="6" key="1">
    <citation type="submission" date="2012-06" db="EMBL/GenBank/DDBJ databases">
        <title>Complete sequence of chromosome of Desulfomonile tiedjei DSM 6799.</title>
        <authorList>
            <person name="Lucas S."/>
            <person name="Copeland A."/>
            <person name="Lapidus A."/>
            <person name="Glavina del Rio T."/>
            <person name="Dalin E."/>
            <person name="Tice H."/>
            <person name="Bruce D."/>
            <person name="Goodwin L."/>
            <person name="Pitluck S."/>
            <person name="Peters L."/>
            <person name="Ovchinnikova G."/>
            <person name="Zeytun A."/>
            <person name="Lu M."/>
            <person name="Kyrpides N."/>
            <person name="Mavromatis K."/>
            <person name="Ivanova N."/>
            <person name="Brettin T."/>
            <person name="Detter J.C."/>
            <person name="Han C."/>
            <person name="Larimer F."/>
            <person name="Land M."/>
            <person name="Hauser L."/>
            <person name="Markowitz V."/>
            <person name="Cheng J.-F."/>
            <person name="Hugenholtz P."/>
            <person name="Woyke T."/>
            <person name="Wu D."/>
            <person name="Spring S."/>
            <person name="Schroeder M."/>
            <person name="Brambilla E."/>
            <person name="Klenk H.-P."/>
            <person name="Eisen J.A."/>
        </authorList>
    </citation>
    <scope>NUCLEOTIDE SEQUENCE [LARGE SCALE GENOMIC DNA]</scope>
    <source>
        <strain evidence="6">ATCC 49306 / DSM 6799 / DCB-1</strain>
    </source>
</reference>
<dbReference type="InterPro" id="IPR041517">
    <property type="entry name" value="DEGP_PDZ"/>
</dbReference>
<sequence>MTIRFFLVVAMGILVAAGPCFGDRNNAIETKVLRVFTAKKASYYHKPWKSPDFNELRSSGFFFKDDRSFPHQKGLILTNAHAVSMAQSIRVSNGREKRRYNVRILGVCDTADFAVLQMEPAELEIYERINGKVEPLELGDSDKLRVGDKVLGWGYPLGGEGISKSDQGEISRIEVKAYAHSRDMWLMVQASLQQNRGNSGGPVLKEDKVIGVSFQGMRDSDRINFFIPINLVKHLFPSLQNPGLICTWQLSVQHMFPRLKEYYHLDHDQGGVLVAHIIPGGGPFEFGLRENDILTHIDDNEIDNFGEVYCPDLEQRVLFIEVLNRKRVGDPLVVKVIRDGKTLIIKGVLTRGLPRLVPKLFTGANYFIFGGVGFVDLTLNCIENLGKSGDTFRAKYLDEYPEHPYQKVVIISEIFPEYGLTDSSEYLKRVEKVDGKEVLNVEDLYNYLQSAKKSGKKKALIQIDRNLQIPLDLDNAETLDREIQNKYGILYMKTPDGFSR</sequence>
<dbReference type="InterPro" id="IPR009003">
    <property type="entry name" value="Peptidase_S1_PA"/>
</dbReference>
<organism evidence="5 6">
    <name type="scientific">Desulfomonile tiedjei (strain ATCC 49306 / DSM 6799 / DCB-1)</name>
    <dbReference type="NCBI Taxonomy" id="706587"/>
    <lineage>
        <taxon>Bacteria</taxon>
        <taxon>Pseudomonadati</taxon>
        <taxon>Thermodesulfobacteriota</taxon>
        <taxon>Desulfomonilia</taxon>
        <taxon>Desulfomonilales</taxon>
        <taxon>Desulfomonilaceae</taxon>
        <taxon>Desulfomonile</taxon>
    </lineage>
</organism>
<dbReference type="AlphaFoldDB" id="I4C863"/>
<keyword evidence="2" id="KW-0378">Hydrolase</keyword>
<dbReference type="InterPro" id="IPR036034">
    <property type="entry name" value="PDZ_sf"/>
</dbReference>
<proteinExistence type="predicted"/>
<evidence type="ECO:0000256" key="1">
    <source>
        <dbReference type="ARBA" id="ARBA00022670"/>
    </source>
</evidence>
<dbReference type="GO" id="GO:0004252">
    <property type="term" value="F:serine-type endopeptidase activity"/>
    <property type="evidence" value="ECO:0007669"/>
    <property type="project" value="InterPro"/>
</dbReference>
<dbReference type="PANTHER" id="PTHR45980">
    <property type="match status" value="1"/>
</dbReference>
<dbReference type="STRING" id="706587.Desti_3092"/>
<dbReference type="SUPFAM" id="SSF50156">
    <property type="entry name" value="PDZ domain-like"/>
    <property type="match status" value="1"/>
</dbReference>
<keyword evidence="1 5" id="KW-0645">Protease</keyword>
<dbReference type="Proteomes" id="UP000006055">
    <property type="component" value="Chromosome"/>
</dbReference>
<dbReference type="RefSeq" id="WP_014810891.1">
    <property type="nucleotide sequence ID" value="NC_018025.1"/>
</dbReference>
<dbReference type="OrthoDB" id="9758917at2"/>
<dbReference type="PANTHER" id="PTHR45980:SF9">
    <property type="entry name" value="PROTEASE DO-LIKE 10, MITOCHONDRIAL-RELATED"/>
    <property type="match status" value="1"/>
</dbReference>
<gene>
    <name evidence="5" type="ordered locus">Desti_3092</name>
</gene>
<dbReference type="Pfam" id="PF13365">
    <property type="entry name" value="Trypsin_2"/>
    <property type="match status" value="1"/>
</dbReference>